<accession>A0ABM6RTC0</accession>
<keyword evidence="2" id="KW-1185">Reference proteome</keyword>
<reference evidence="1 2" key="1">
    <citation type="journal article" date="2019" name="Sci. Rep.">
        <title>Sulfobacillus thermotolerans: new insights into resistance and metabolic capacities of acidophilic chemolithotrophs.</title>
        <authorList>
            <person name="Panyushkina A.E."/>
            <person name="Babenko V.V."/>
            <person name="Nikitina A.S."/>
            <person name="Selezneva O.V."/>
            <person name="Tsaplina I.A."/>
            <person name="Letarova M.A."/>
            <person name="Kostryukova E.S."/>
            <person name="Letarov A.V."/>
        </authorList>
    </citation>
    <scope>NUCLEOTIDE SEQUENCE [LARGE SCALE GENOMIC DNA]</scope>
    <source>
        <strain evidence="1 2">Kr1</strain>
    </source>
</reference>
<dbReference type="Proteomes" id="UP000325292">
    <property type="component" value="Chromosome"/>
</dbReference>
<protein>
    <submittedName>
        <fullName evidence="1">Uncharacterized protein</fullName>
    </submittedName>
</protein>
<sequence>MVIANPFLVISHFVSITHRIDFWGSHNHAVGEPFTRSHRHDALRALVPNDGETWVRIAGWGKTMDV</sequence>
<organism evidence="1 2">
    <name type="scientific">Sulfobacillus thermotolerans</name>
    <dbReference type="NCBI Taxonomy" id="338644"/>
    <lineage>
        <taxon>Bacteria</taxon>
        <taxon>Bacillati</taxon>
        <taxon>Bacillota</taxon>
        <taxon>Clostridia</taxon>
        <taxon>Eubacteriales</taxon>
        <taxon>Clostridiales Family XVII. Incertae Sedis</taxon>
        <taxon>Sulfobacillus</taxon>
    </lineage>
</organism>
<name>A0ABM6RTC0_9FIRM</name>
<evidence type="ECO:0000313" key="1">
    <source>
        <dbReference type="EMBL" id="AUW94721.1"/>
    </source>
</evidence>
<evidence type="ECO:0000313" key="2">
    <source>
        <dbReference type="Proteomes" id="UP000325292"/>
    </source>
</evidence>
<proteinExistence type="predicted"/>
<gene>
    <name evidence="1" type="ORF">BXT84_12835</name>
</gene>
<dbReference type="EMBL" id="CP019454">
    <property type="protein sequence ID" value="AUW94721.1"/>
    <property type="molecule type" value="Genomic_DNA"/>
</dbReference>